<name>A0A6J7W6I1_9CAUD</name>
<keyword evidence="1" id="KW-0472">Membrane</keyword>
<protein>
    <submittedName>
        <fullName evidence="2">Holin of 3TMs, for gene-transfer release</fullName>
    </submittedName>
</protein>
<sequence length="137" mass="15384">MFGIDDVIGIGMKLVDKLIPDPAQKAQAQLDLAKLAQEGKLADVQADMNEMQEITKRWEADMASDSWLSKNIRPMALIAIFAAYFIFTTMSAFGKDANQAYVQLLGQWGQIVFLAYFGGRTAEKIMEMKWGKKNDQQ</sequence>
<accession>A0A6J7W6I1</accession>
<dbReference type="Pfam" id="PF11351">
    <property type="entry name" value="GTA_holin_3TM"/>
    <property type="match status" value="1"/>
</dbReference>
<evidence type="ECO:0000313" key="2">
    <source>
        <dbReference type="EMBL" id="CAB5151850.1"/>
    </source>
</evidence>
<organism evidence="2">
    <name type="scientific">uncultured Caudovirales phage</name>
    <dbReference type="NCBI Taxonomy" id="2100421"/>
    <lineage>
        <taxon>Viruses</taxon>
        <taxon>Duplodnaviria</taxon>
        <taxon>Heunggongvirae</taxon>
        <taxon>Uroviricota</taxon>
        <taxon>Caudoviricetes</taxon>
        <taxon>Peduoviridae</taxon>
        <taxon>Maltschvirus</taxon>
        <taxon>Maltschvirus maltsch</taxon>
    </lineage>
</organism>
<dbReference type="EMBL" id="LR798197">
    <property type="protein sequence ID" value="CAB5151850.1"/>
    <property type="molecule type" value="Genomic_DNA"/>
</dbReference>
<feature type="transmembrane region" description="Helical" evidence="1">
    <location>
        <begin position="75"/>
        <end position="94"/>
    </location>
</feature>
<reference evidence="2" key="1">
    <citation type="submission" date="2020-05" db="EMBL/GenBank/DDBJ databases">
        <authorList>
            <person name="Chiriac C."/>
            <person name="Salcher M."/>
            <person name="Ghai R."/>
            <person name="Kavagutti S V."/>
        </authorList>
    </citation>
    <scope>NUCLEOTIDE SEQUENCE</scope>
</reference>
<evidence type="ECO:0000256" key="1">
    <source>
        <dbReference type="SAM" id="Phobius"/>
    </source>
</evidence>
<gene>
    <name evidence="2" type="ORF">UFOVP148_67</name>
</gene>
<dbReference type="InterPro" id="IPR021497">
    <property type="entry name" value="GTA_holin_3TM"/>
</dbReference>
<keyword evidence="1" id="KW-1133">Transmembrane helix</keyword>
<keyword evidence="1" id="KW-0812">Transmembrane</keyword>
<proteinExistence type="predicted"/>